<accession>A0A4Q1D3X9</accession>
<name>A0A4Q1D3X9_9BACT</name>
<organism evidence="7 8">
    <name type="scientific">Filimonas effusa</name>
    <dbReference type="NCBI Taxonomy" id="2508721"/>
    <lineage>
        <taxon>Bacteria</taxon>
        <taxon>Pseudomonadati</taxon>
        <taxon>Bacteroidota</taxon>
        <taxon>Chitinophagia</taxon>
        <taxon>Chitinophagales</taxon>
        <taxon>Chitinophagaceae</taxon>
        <taxon>Filimonas</taxon>
    </lineage>
</organism>
<evidence type="ECO:0000256" key="2">
    <source>
        <dbReference type="ARBA" id="ARBA00023015"/>
    </source>
</evidence>
<evidence type="ECO:0000313" key="8">
    <source>
        <dbReference type="Proteomes" id="UP000290545"/>
    </source>
</evidence>
<dbReference type="Proteomes" id="UP000290545">
    <property type="component" value="Unassembled WGS sequence"/>
</dbReference>
<dbReference type="InterPro" id="IPR007627">
    <property type="entry name" value="RNA_pol_sigma70_r2"/>
</dbReference>
<evidence type="ECO:0000313" key="7">
    <source>
        <dbReference type="EMBL" id="RXK83079.1"/>
    </source>
</evidence>
<dbReference type="InterPro" id="IPR013324">
    <property type="entry name" value="RNA_pol_sigma_r3/r4-like"/>
</dbReference>
<dbReference type="RefSeq" id="WP_164974198.1">
    <property type="nucleotide sequence ID" value="NZ_SDHZ01000002.1"/>
</dbReference>
<dbReference type="InterPro" id="IPR014284">
    <property type="entry name" value="RNA_pol_sigma-70_dom"/>
</dbReference>
<evidence type="ECO:0000256" key="4">
    <source>
        <dbReference type="ARBA" id="ARBA00023163"/>
    </source>
</evidence>
<reference evidence="7 8" key="1">
    <citation type="submission" date="2019-01" db="EMBL/GenBank/DDBJ databases">
        <title>Filimonas sp. strain TTM-71.</title>
        <authorList>
            <person name="Chen W.-M."/>
        </authorList>
    </citation>
    <scope>NUCLEOTIDE SEQUENCE [LARGE SCALE GENOMIC DNA]</scope>
    <source>
        <strain evidence="7 8">TTM-71</strain>
    </source>
</reference>
<evidence type="ECO:0000259" key="6">
    <source>
        <dbReference type="Pfam" id="PF08281"/>
    </source>
</evidence>
<gene>
    <name evidence="7" type="ORF">ESB13_13220</name>
</gene>
<dbReference type="InterPro" id="IPR013325">
    <property type="entry name" value="RNA_pol_sigma_r2"/>
</dbReference>
<comment type="caution">
    <text evidence="7">The sequence shown here is derived from an EMBL/GenBank/DDBJ whole genome shotgun (WGS) entry which is preliminary data.</text>
</comment>
<dbReference type="InterPro" id="IPR013249">
    <property type="entry name" value="RNA_pol_sigma70_r4_t2"/>
</dbReference>
<feature type="domain" description="RNA polymerase sigma factor 70 region 4 type 2" evidence="6">
    <location>
        <begin position="114"/>
        <end position="166"/>
    </location>
</feature>
<protein>
    <submittedName>
        <fullName evidence="7">Sigma-70 family RNA polymerase sigma factor</fullName>
    </submittedName>
</protein>
<dbReference type="AlphaFoldDB" id="A0A4Q1D3X9"/>
<dbReference type="EMBL" id="SDHZ01000002">
    <property type="protein sequence ID" value="RXK83079.1"/>
    <property type="molecule type" value="Genomic_DNA"/>
</dbReference>
<keyword evidence="3" id="KW-0731">Sigma factor</keyword>
<dbReference type="PANTHER" id="PTHR43133:SF46">
    <property type="entry name" value="RNA POLYMERASE SIGMA-70 FACTOR ECF SUBFAMILY"/>
    <property type="match status" value="1"/>
</dbReference>
<dbReference type="PANTHER" id="PTHR43133">
    <property type="entry name" value="RNA POLYMERASE ECF-TYPE SIGMA FACTO"/>
    <property type="match status" value="1"/>
</dbReference>
<dbReference type="GO" id="GO:0003677">
    <property type="term" value="F:DNA binding"/>
    <property type="evidence" value="ECO:0007669"/>
    <property type="project" value="InterPro"/>
</dbReference>
<evidence type="ECO:0000259" key="5">
    <source>
        <dbReference type="Pfam" id="PF04542"/>
    </source>
</evidence>
<sequence length="174" mass="20464">MTNDEILLARIAKHDQEAFREIRERYQPYMRLQAFHILKCEQQAQDVVQECFIHIWEKPRQIDNLGAYLMTATRNKCKRALENRQREKKLLADFGLTMSRSYSTDPAATGELGRELNQAVLSLPPQQYKVFLAHHIEGKRYKDICEDHGMTEHAVRNYLNIALKKLREKLAHLT</sequence>
<dbReference type="SUPFAM" id="SSF88946">
    <property type="entry name" value="Sigma2 domain of RNA polymerase sigma factors"/>
    <property type="match status" value="1"/>
</dbReference>
<dbReference type="NCBIfam" id="TIGR02937">
    <property type="entry name" value="sigma70-ECF"/>
    <property type="match status" value="1"/>
</dbReference>
<comment type="similarity">
    <text evidence="1">Belongs to the sigma-70 factor family. ECF subfamily.</text>
</comment>
<dbReference type="GO" id="GO:0006352">
    <property type="term" value="P:DNA-templated transcription initiation"/>
    <property type="evidence" value="ECO:0007669"/>
    <property type="project" value="InterPro"/>
</dbReference>
<dbReference type="Gene3D" id="1.10.1740.10">
    <property type="match status" value="1"/>
</dbReference>
<proteinExistence type="inferred from homology"/>
<dbReference type="Pfam" id="PF04542">
    <property type="entry name" value="Sigma70_r2"/>
    <property type="match status" value="1"/>
</dbReference>
<dbReference type="SUPFAM" id="SSF88659">
    <property type="entry name" value="Sigma3 and sigma4 domains of RNA polymerase sigma factors"/>
    <property type="match status" value="1"/>
</dbReference>
<evidence type="ECO:0000256" key="3">
    <source>
        <dbReference type="ARBA" id="ARBA00023082"/>
    </source>
</evidence>
<dbReference type="Gene3D" id="1.10.10.10">
    <property type="entry name" value="Winged helix-like DNA-binding domain superfamily/Winged helix DNA-binding domain"/>
    <property type="match status" value="1"/>
</dbReference>
<dbReference type="InterPro" id="IPR036388">
    <property type="entry name" value="WH-like_DNA-bd_sf"/>
</dbReference>
<keyword evidence="8" id="KW-1185">Reference proteome</keyword>
<feature type="domain" description="RNA polymerase sigma-70 region 2" evidence="5">
    <location>
        <begin position="24"/>
        <end position="86"/>
    </location>
</feature>
<evidence type="ECO:0000256" key="1">
    <source>
        <dbReference type="ARBA" id="ARBA00010641"/>
    </source>
</evidence>
<keyword evidence="2" id="KW-0805">Transcription regulation</keyword>
<dbReference type="Pfam" id="PF08281">
    <property type="entry name" value="Sigma70_r4_2"/>
    <property type="match status" value="1"/>
</dbReference>
<dbReference type="GO" id="GO:0016987">
    <property type="term" value="F:sigma factor activity"/>
    <property type="evidence" value="ECO:0007669"/>
    <property type="project" value="UniProtKB-KW"/>
</dbReference>
<keyword evidence="4" id="KW-0804">Transcription</keyword>
<dbReference type="InterPro" id="IPR039425">
    <property type="entry name" value="RNA_pol_sigma-70-like"/>
</dbReference>